<dbReference type="PANTHER" id="PTHR33104:SF2">
    <property type="entry name" value="CXC3 LIKE CYSTEINE CLUSTER DOMAIN-CONTAINING PROTEIN"/>
    <property type="match status" value="1"/>
</dbReference>
<dbReference type="AlphaFoldDB" id="A0A2G8S0B9"/>
<proteinExistence type="predicted"/>
<dbReference type="EMBL" id="AYKW01000034">
    <property type="protein sequence ID" value="PIL27223.1"/>
    <property type="molecule type" value="Genomic_DNA"/>
</dbReference>
<name>A0A2G8S0B9_9APHY</name>
<evidence type="ECO:0000313" key="1">
    <source>
        <dbReference type="EMBL" id="PIL27223.1"/>
    </source>
</evidence>
<dbReference type="OrthoDB" id="2771051at2759"/>
<dbReference type="Pfam" id="PF18758">
    <property type="entry name" value="KDZ"/>
    <property type="match status" value="1"/>
</dbReference>
<gene>
    <name evidence="1" type="ORF">GSI_10367</name>
</gene>
<comment type="caution">
    <text evidence="1">The sequence shown here is derived from an EMBL/GenBank/DDBJ whole genome shotgun (WGS) entry which is preliminary data.</text>
</comment>
<sequence>MLKKLLMLLPRIHMYAHKDLCQAVYSLAYAAGFGLTHGEGVETPWAELNISSLATREMSGGGCEDALNSLFNFWNWSKDLGMAQYLLRKLHKAYDGQRRTTKYFAGLCALAGPTNVAAWLALPFDNQHVG</sequence>
<dbReference type="Proteomes" id="UP000230002">
    <property type="component" value="Unassembled WGS sequence"/>
</dbReference>
<dbReference type="PANTHER" id="PTHR33104">
    <property type="entry name" value="SI:DKEY-29D5.2"/>
    <property type="match status" value="1"/>
</dbReference>
<reference evidence="1 2" key="1">
    <citation type="journal article" date="2015" name="Sci. Rep.">
        <title>Chromosome-level genome map provides insights into diverse defense mechanisms in the medicinal fungus Ganoderma sinense.</title>
        <authorList>
            <person name="Zhu Y."/>
            <person name="Xu J."/>
            <person name="Sun C."/>
            <person name="Zhou S."/>
            <person name="Xu H."/>
            <person name="Nelson D.R."/>
            <person name="Qian J."/>
            <person name="Song J."/>
            <person name="Luo H."/>
            <person name="Xiang L."/>
            <person name="Li Y."/>
            <person name="Xu Z."/>
            <person name="Ji A."/>
            <person name="Wang L."/>
            <person name="Lu S."/>
            <person name="Hayward A."/>
            <person name="Sun W."/>
            <person name="Li X."/>
            <person name="Schwartz D.C."/>
            <person name="Wang Y."/>
            <person name="Chen S."/>
        </authorList>
    </citation>
    <scope>NUCLEOTIDE SEQUENCE [LARGE SCALE GENOMIC DNA]</scope>
    <source>
        <strain evidence="1 2">ZZ0214-1</strain>
    </source>
</reference>
<organism evidence="1 2">
    <name type="scientific">Ganoderma sinense ZZ0214-1</name>
    <dbReference type="NCBI Taxonomy" id="1077348"/>
    <lineage>
        <taxon>Eukaryota</taxon>
        <taxon>Fungi</taxon>
        <taxon>Dikarya</taxon>
        <taxon>Basidiomycota</taxon>
        <taxon>Agaricomycotina</taxon>
        <taxon>Agaricomycetes</taxon>
        <taxon>Polyporales</taxon>
        <taxon>Polyporaceae</taxon>
        <taxon>Ganoderma</taxon>
    </lineage>
</organism>
<keyword evidence="2" id="KW-1185">Reference proteome</keyword>
<accession>A0A2G8S0B9</accession>
<dbReference type="STRING" id="1077348.A0A2G8S0B9"/>
<protein>
    <submittedName>
        <fullName evidence="1">Uncharacterized protein</fullName>
    </submittedName>
</protein>
<evidence type="ECO:0000313" key="2">
    <source>
        <dbReference type="Proteomes" id="UP000230002"/>
    </source>
</evidence>
<dbReference type="InterPro" id="IPR040521">
    <property type="entry name" value="KDZ"/>
</dbReference>